<reference evidence="1 2" key="1">
    <citation type="submission" date="2021-06" db="EMBL/GenBank/DDBJ databases">
        <authorList>
            <person name="Kallberg Y."/>
            <person name="Tangrot J."/>
            <person name="Rosling A."/>
        </authorList>
    </citation>
    <scope>NUCLEOTIDE SEQUENCE [LARGE SCALE GENOMIC DNA]</scope>
    <source>
        <strain evidence="1 2">120-4 pot B 10/14</strain>
    </source>
</reference>
<keyword evidence="2" id="KW-1185">Reference proteome</keyword>
<dbReference type="Proteomes" id="UP000789901">
    <property type="component" value="Unassembled WGS sequence"/>
</dbReference>
<sequence>MDFLEKYTANQKRLYRTLFPYFTSNDSSTWTRENYMLYGKKRTKGNYSGNTFFEFYKLGLLQCLYTSKIDQKTFNKKYKEASKDQDADPSEHKISILGKKNYEEALNINYDEPICSSIIDTGNIPEWIRKEFSDKEWNIISDTKDENPTPKKRKKIGKKPNFSIVSKAKLFQKKLELLVGEVSNSPWKEKNDKTNR</sequence>
<organism evidence="1 2">
    <name type="scientific">Gigaspora margarita</name>
    <dbReference type="NCBI Taxonomy" id="4874"/>
    <lineage>
        <taxon>Eukaryota</taxon>
        <taxon>Fungi</taxon>
        <taxon>Fungi incertae sedis</taxon>
        <taxon>Mucoromycota</taxon>
        <taxon>Glomeromycotina</taxon>
        <taxon>Glomeromycetes</taxon>
        <taxon>Diversisporales</taxon>
        <taxon>Gigasporaceae</taxon>
        <taxon>Gigaspora</taxon>
    </lineage>
</organism>
<evidence type="ECO:0000313" key="2">
    <source>
        <dbReference type="Proteomes" id="UP000789901"/>
    </source>
</evidence>
<dbReference type="EMBL" id="CAJVQB010013804">
    <property type="protein sequence ID" value="CAG8764593.1"/>
    <property type="molecule type" value="Genomic_DNA"/>
</dbReference>
<comment type="caution">
    <text evidence="1">The sequence shown here is derived from an EMBL/GenBank/DDBJ whole genome shotgun (WGS) entry which is preliminary data.</text>
</comment>
<protein>
    <submittedName>
        <fullName evidence="1">21344_t:CDS:1</fullName>
    </submittedName>
</protein>
<feature type="non-terminal residue" evidence="1">
    <location>
        <position position="196"/>
    </location>
</feature>
<name>A0ABN7VFJ6_GIGMA</name>
<proteinExistence type="predicted"/>
<gene>
    <name evidence="1" type="ORF">GMARGA_LOCUS17877</name>
</gene>
<evidence type="ECO:0000313" key="1">
    <source>
        <dbReference type="EMBL" id="CAG8764593.1"/>
    </source>
</evidence>
<accession>A0ABN7VFJ6</accession>